<keyword evidence="1" id="KW-1133">Transmembrane helix</keyword>
<feature type="transmembrane region" description="Helical" evidence="1">
    <location>
        <begin position="47"/>
        <end position="66"/>
    </location>
</feature>
<keyword evidence="1" id="KW-0812">Transmembrane</keyword>
<dbReference type="EMBL" id="CP059165">
    <property type="protein sequence ID" value="QLL05675.1"/>
    <property type="molecule type" value="Genomic_DNA"/>
</dbReference>
<reference evidence="3" key="1">
    <citation type="submission" date="2020-07" db="EMBL/GenBank/DDBJ databases">
        <title>Description of Mycobacterium gordonae subsp. intergordonae subsp.nov. and Mycobacterium gordonae subsp. gordonae subsp. nov.</title>
        <authorList>
            <person name="Yu X."/>
        </authorList>
    </citation>
    <scope>NUCLEOTIDE SEQUENCE [LARGE SCALE GENOMIC DNA]</scope>
    <source>
        <strain evidence="3">24</strain>
    </source>
</reference>
<accession>A0A7D6HVY2</accession>
<reference evidence="3" key="3">
    <citation type="submission" date="2023-07" db="EMBL/GenBank/DDBJ databases">
        <title>Description of Mycobacterium gordonae subsp. intergordonae subsp.nov. and Mycobacterium gordonae subsp. gordonae subsp. nov.</title>
        <authorList>
            <person name="Huang H."/>
        </authorList>
    </citation>
    <scope>NUCLEOTIDE SEQUENCE [LARGE SCALE GENOMIC DNA]</scope>
    <source>
        <strain evidence="3">24</strain>
    </source>
</reference>
<proteinExistence type="predicted"/>
<evidence type="ECO:0000313" key="2">
    <source>
        <dbReference type="EMBL" id="QLL05675.1"/>
    </source>
</evidence>
<feature type="transmembrane region" description="Helical" evidence="1">
    <location>
        <begin position="78"/>
        <end position="99"/>
    </location>
</feature>
<evidence type="ECO:0000256" key="1">
    <source>
        <dbReference type="SAM" id="Phobius"/>
    </source>
</evidence>
<sequence>MNTTQLHPRTQAFARVLGPFFAIVGVTTVARGSQMRALLDGFESNPAWAWVTGTFVLLIGIVIVALHPYWRGAPAATVSVLGWMLAMRGLLLVAFPGAFMSAANATVGIGALWTGASILVAAVGAYLSYVGWRPARARVKTAQTTSRDLSSAA</sequence>
<feature type="transmembrane region" description="Helical" evidence="1">
    <location>
        <begin position="12"/>
        <end position="32"/>
    </location>
</feature>
<protein>
    <submittedName>
        <fullName evidence="2">Uncharacterized protein</fullName>
    </submittedName>
</protein>
<evidence type="ECO:0000313" key="3">
    <source>
        <dbReference type="Proteomes" id="UP000510682"/>
    </source>
</evidence>
<dbReference type="Proteomes" id="UP000510682">
    <property type="component" value="Chromosome"/>
</dbReference>
<organism evidence="2 3">
    <name type="scientific">Mycobacterium vicinigordonae</name>
    <dbReference type="NCBI Taxonomy" id="1719132"/>
    <lineage>
        <taxon>Bacteria</taxon>
        <taxon>Bacillati</taxon>
        <taxon>Actinomycetota</taxon>
        <taxon>Actinomycetes</taxon>
        <taxon>Mycobacteriales</taxon>
        <taxon>Mycobacteriaceae</taxon>
        <taxon>Mycobacterium</taxon>
    </lineage>
</organism>
<keyword evidence="3" id="KW-1185">Reference proteome</keyword>
<feature type="transmembrane region" description="Helical" evidence="1">
    <location>
        <begin position="111"/>
        <end position="132"/>
    </location>
</feature>
<reference evidence="2 3" key="2">
    <citation type="submission" date="2020-07" db="EMBL/GenBank/DDBJ databases">
        <authorList>
            <person name="Yu X."/>
        </authorList>
    </citation>
    <scope>NUCLEOTIDE SEQUENCE [LARGE SCALE GENOMIC DNA]</scope>
    <source>
        <strain evidence="3">24</strain>
    </source>
</reference>
<dbReference type="RefSeq" id="WP_180914097.1">
    <property type="nucleotide sequence ID" value="NZ_CP059165.1"/>
</dbReference>
<dbReference type="AlphaFoldDB" id="A0A7D6HVY2"/>
<dbReference type="KEGG" id="mgor:H0P51_17790"/>
<keyword evidence="1" id="KW-0472">Membrane</keyword>
<gene>
    <name evidence="2" type="ORF">H0P51_17790</name>
</gene>
<name>A0A7D6HVY2_9MYCO</name>